<reference evidence="1 2" key="1">
    <citation type="journal article" date="2015" name="Nature">
        <title>rRNA introns, odd ribosomes, and small enigmatic genomes across a large radiation of phyla.</title>
        <authorList>
            <person name="Brown C.T."/>
            <person name="Hug L.A."/>
            <person name="Thomas B.C."/>
            <person name="Sharon I."/>
            <person name="Castelle C.J."/>
            <person name="Singh A."/>
            <person name="Wilkins M.J."/>
            <person name="Williams K.H."/>
            <person name="Banfield J.F."/>
        </authorList>
    </citation>
    <scope>NUCLEOTIDE SEQUENCE [LARGE SCALE GENOMIC DNA]</scope>
</reference>
<evidence type="ECO:0000313" key="2">
    <source>
        <dbReference type="Proteomes" id="UP000034846"/>
    </source>
</evidence>
<name>A0A0G2ABQ3_9BACT</name>
<proteinExistence type="predicted"/>
<organism evidence="1 2">
    <name type="scientific">Candidatus Uhrbacteria bacterium GW2011_GWD2_52_7</name>
    <dbReference type="NCBI Taxonomy" id="1618989"/>
    <lineage>
        <taxon>Bacteria</taxon>
        <taxon>Candidatus Uhriibacteriota</taxon>
    </lineage>
</organism>
<protein>
    <submittedName>
        <fullName evidence="1">Uncharacterized protein</fullName>
    </submittedName>
</protein>
<dbReference type="EMBL" id="LCRD01000032">
    <property type="protein sequence ID" value="KKW29829.1"/>
    <property type="molecule type" value="Genomic_DNA"/>
</dbReference>
<evidence type="ECO:0000313" key="1">
    <source>
        <dbReference type="EMBL" id="KKW29829.1"/>
    </source>
</evidence>
<dbReference type="AlphaFoldDB" id="A0A0G2ABQ3"/>
<gene>
    <name evidence="1" type="ORF">UY72_C0032G0005</name>
</gene>
<sequence length="175" mass="19362">MIFEEFWSNLIGYLEGGDARPQFAEDFLGQPPEQIIEFVEPENFAAIMSFAVAAGKVPMVISEVIAGTTDVTDSRAAASSAVDVDAEDDLGEREDFGEAFAEPTDDPWSDAEFVRLLRDNPIELHVDPRRASVKQFLVKLQAIDPFYAAKVALCLNYGKSIPGLRKRLYTPKEST</sequence>
<comment type="caution">
    <text evidence="1">The sequence shown here is derived from an EMBL/GenBank/DDBJ whole genome shotgun (WGS) entry which is preliminary data.</text>
</comment>
<accession>A0A0G2ABQ3</accession>
<dbReference type="Proteomes" id="UP000034846">
    <property type="component" value="Unassembled WGS sequence"/>
</dbReference>